<evidence type="ECO:0000256" key="12">
    <source>
        <dbReference type="RuleBase" id="RU362042"/>
    </source>
</evidence>
<feature type="active site" evidence="10">
    <location>
        <position position="43"/>
    </location>
</feature>
<evidence type="ECO:0000313" key="14">
    <source>
        <dbReference type="EMBL" id="AHX11673.1"/>
    </source>
</evidence>
<feature type="active site" evidence="10">
    <location>
        <position position="106"/>
    </location>
</feature>
<evidence type="ECO:0000256" key="2">
    <source>
        <dbReference type="ARBA" id="ARBA00004162"/>
    </source>
</evidence>
<comment type="similarity">
    <text evidence="3 12">Belongs to the peptidase S26 family.</text>
</comment>
<evidence type="ECO:0000256" key="4">
    <source>
        <dbReference type="ARBA" id="ARBA00013208"/>
    </source>
</evidence>
<accession>X5H4P0</accession>
<dbReference type="InterPro" id="IPR019758">
    <property type="entry name" value="Pept_S26A_signal_pept_1_CS"/>
</dbReference>
<name>X5H4P0_9RICK</name>
<evidence type="ECO:0000256" key="7">
    <source>
        <dbReference type="ARBA" id="ARBA00022692"/>
    </source>
</evidence>
<dbReference type="PRINTS" id="PR00727">
    <property type="entry name" value="LEADERPTASE"/>
</dbReference>
<protein>
    <recommendedName>
        <fullName evidence="5 11">Signal peptidase I</fullName>
        <ecNumber evidence="4 11">3.4.21.89</ecNumber>
    </recommendedName>
</protein>
<dbReference type="OrthoDB" id="9815782at2"/>
<comment type="subcellular location">
    <subcellularLocation>
        <location evidence="2">Cell membrane</location>
        <topology evidence="2">Single-pass membrane protein</topology>
    </subcellularLocation>
    <subcellularLocation>
        <location evidence="12">Membrane</location>
        <topology evidence="12">Single-pass type II membrane protein</topology>
    </subcellularLocation>
</comment>
<evidence type="ECO:0000256" key="6">
    <source>
        <dbReference type="ARBA" id="ARBA00022670"/>
    </source>
</evidence>
<evidence type="ECO:0000313" key="15">
    <source>
        <dbReference type="Proteomes" id="UP000023755"/>
    </source>
</evidence>
<reference evidence="14 15" key="1">
    <citation type="submission" date="2014-03" db="EMBL/GenBank/DDBJ databases">
        <title>Sequencing and Comparison of Genomes and Transcriptome Profiles of Human Ehrlichiosis Agents.</title>
        <authorList>
            <person name="Lin M."/>
            <person name="Daugherty S.C."/>
            <person name="Nagaraj S."/>
            <person name="Cheng Z."/>
            <person name="Xiong Q."/>
            <person name="Lin F.-Y."/>
            <person name="Sengamalay N."/>
            <person name="Ott S."/>
            <person name="Godinez A."/>
            <person name="Tallon L.J."/>
            <person name="Sadzewicz L."/>
            <person name="Fraser C.M."/>
            <person name="Dunning Hotopp J.C."/>
            <person name="Rikihisa Y."/>
        </authorList>
    </citation>
    <scope>NUCLEOTIDE SEQUENCE [LARGE SCALE GENOMIC DNA]</scope>
    <source>
        <strain evidence="14 15">Oregon</strain>
    </source>
</reference>
<feature type="transmembrane region" description="Helical" evidence="11">
    <location>
        <begin position="20"/>
        <end position="39"/>
    </location>
</feature>
<evidence type="ECO:0000256" key="3">
    <source>
        <dbReference type="ARBA" id="ARBA00009370"/>
    </source>
</evidence>
<dbReference type="PROSITE" id="PS00761">
    <property type="entry name" value="SPASE_I_3"/>
    <property type="match status" value="1"/>
</dbReference>
<keyword evidence="11" id="KW-0472">Membrane</keyword>
<sequence length="247" mass="28244">MQYLSSTLNTLKNIHKNKTLWVIIGLILFRSVLYEPFIIPSGSMKSTLLVGDYIVTSKYAYGYSRYSFPFAPSFIKGNPRIFYDSPKRGDIVVFRNPHKASTNYIKRVIGLPGDRIQLINGDTYINGEPLKREEGPIFVDSDSSEIRSFIETLDNKRSYSILQETAEGPTNNTGVYYVPRNHFFVMGDNRDNSTDSRFLSAVGFIPAEYLVGRAERVLLSFGRSKSNLIPFRLRIERSWKSLRPLES</sequence>
<dbReference type="STRING" id="1286528.NHE_0741"/>
<dbReference type="SUPFAM" id="SSF51306">
    <property type="entry name" value="LexA/Signal peptidase"/>
    <property type="match status" value="1"/>
</dbReference>
<dbReference type="InterPro" id="IPR019756">
    <property type="entry name" value="Pept_S26A_signal_pept_1_Ser-AS"/>
</dbReference>
<dbReference type="EC" id="3.4.21.89" evidence="4 11"/>
<evidence type="ECO:0000256" key="5">
    <source>
        <dbReference type="ARBA" id="ARBA00019232"/>
    </source>
</evidence>
<dbReference type="InterPro" id="IPR036286">
    <property type="entry name" value="LexA/Signal_pep-like_sf"/>
</dbReference>
<evidence type="ECO:0000256" key="1">
    <source>
        <dbReference type="ARBA" id="ARBA00000677"/>
    </source>
</evidence>
<dbReference type="InterPro" id="IPR000223">
    <property type="entry name" value="Pept_S26A_signal_pept_1"/>
</dbReference>
<dbReference type="InterPro" id="IPR019533">
    <property type="entry name" value="Peptidase_S26"/>
</dbReference>
<dbReference type="PANTHER" id="PTHR43390">
    <property type="entry name" value="SIGNAL PEPTIDASE I"/>
    <property type="match status" value="1"/>
</dbReference>
<comment type="catalytic activity">
    <reaction evidence="1 11">
        <text>Cleavage of hydrophobic, N-terminal signal or leader sequences from secreted and periplasmic proteins.</text>
        <dbReference type="EC" id="3.4.21.89"/>
    </reaction>
</comment>
<dbReference type="NCBIfam" id="TIGR02227">
    <property type="entry name" value="sigpep_I_bact"/>
    <property type="match status" value="1"/>
</dbReference>
<dbReference type="EMBL" id="CP007481">
    <property type="protein sequence ID" value="AHX11673.1"/>
    <property type="molecule type" value="Genomic_DNA"/>
</dbReference>
<dbReference type="GO" id="GO:0004252">
    <property type="term" value="F:serine-type endopeptidase activity"/>
    <property type="evidence" value="ECO:0007669"/>
    <property type="project" value="InterPro"/>
</dbReference>
<dbReference type="Pfam" id="PF10502">
    <property type="entry name" value="Peptidase_S26"/>
    <property type="match status" value="1"/>
</dbReference>
<evidence type="ECO:0000256" key="8">
    <source>
        <dbReference type="ARBA" id="ARBA00022801"/>
    </source>
</evidence>
<dbReference type="InterPro" id="IPR019757">
    <property type="entry name" value="Pept_S26A_signal_pept_1_Lys-AS"/>
</dbReference>
<dbReference type="PROSITE" id="PS00760">
    <property type="entry name" value="SPASE_I_2"/>
    <property type="match status" value="1"/>
</dbReference>
<dbReference type="KEGG" id="nhm:NHE_0741"/>
<feature type="domain" description="Peptidase S26" evidence="13">
    <location>
        <begin position="22"/>
        <end position="216"/>
    </location>
</feature>
<dbReference type="Gene3D" id="2.10.109.10">
    <property type="entry name" value="Umud Fragment, subunit A"/>
    <property type="match status" value="1"/>
</dbReference>
<dbReference type="GO" id="GO:0009003">
    <property type="term" value="F:signal peptidase activity"/>
    <property type="evidence" value="ECO:0007669"/>
    <property type="project" value="UniProtKB-EC"/>
</dbReference>
<dbReference type="AlphaFoldDB" id="X5H4P0"/>
<dbReference type="Proteomes" id="UP000023755">
    <property type="component" value="Chromosome"/>
</dbReference>
<keyword evidence="15" id="KW-1185">Reference proteome</keyword>
<evidence type="ECO:0000256" key="10">
    <source>
        <dbReference type="PIRSR" id="PIRSR600223-1"/>
    </source>
</evidence>
<dbReference type="PANTHER" id="PTHR43390:SF1">
    <property type="entry name" value="CHLOROPLAST PROCESSING PEPTIDASE"/>
    <property type="match status" value="1"/>
</dbReference>
<gene>
    <name evidence="14" type="primary">lepB</name>
    <name evidence="14" type="ORF">NHE_0741</name>
</gene>
<dbReference type="GO" id="GO:0006465">
    <property type="term" value="P:signal peptide processing"/>
    <property type="evidence" value="ECO:0007669"/>
    <property type="project" value="InterPro"/>
</dbReference>
<dbReference type="PROSITE" id="PS00501">
    <property type="entry name" value="SPASE_I_1"/>
    <property type="match status" value="1"/>
</dbReference>
<evidence type="ECO:0000256" key="9">
    <source>
        <dbReference type="ARBA" id="ARBA00022989"/>
    </source>
</evidence>
<dbReference type="GO" id="GO:0005886">
    <property type="term" value="C:plasma membrane"/>
    <property type="evidence" value="ECO:0007669"/>
    <property type="project" value="UniProtKB-SubCell"/>
</dbReference>
<keyword evidence="6 11" id="KW-0645">Protease</keyword>
<dbReference type="RefSeq" id="WP_084473297.1">
    <property type="nucleotide sequence ID" value="NZ_CP007481.1"/>
</dbReference>
<keyword evidence="7 11" id="KW-0812">Transmembrane</keyword>
<proteinExistence type="inferred from homology"/>
<dbReference type="CDD" id="cd06530">
    <property type="entry name" value="S26_SPase_I"/>
    <property type="match status" value="1"/>
</dbReference>
<evidence type="ECO:0000259" key="13">
    <source>
        <dbReference type="Pfam" id="PF10502"/>
    </source>
</evidence>
<dbReference type="HOGENOM" id="CLU_028723_1_2_5"/>
<evidence type="ECO:0000256" key="11">
    <source>
        <dbReference type="RuleBase" id="RU003993"/>
    </source>
</evidence>
<keyword evidence="9 11" id="KW-1133">Transmembrane helix</keyword>
<organism evidence="14 15">
    <name type="scientific">Neorickettsia helminthoeca str. Oregon</name>
    <dbReference type="NCBI Taxonomy" id="1286528"/>
    <lineage>
        <taxon>Bacteria</taxon>
        <taxon>Pseudomonadati</taxon>
        <taxon>Pseudomonadota</taxon>
        <taxon>Alphaproteobacteria</taxon>
        <taxon>Rickettsiales</taxon>
        <taxon>Anaplasmataceae</taxon>
        <taxon>Neorickettsia</taxon>
    </lineage>
</organism>
<keyword evidence="8 11" id="KW-0378">Hydrolase</keyword>